<keyword evidence="2" id="KW-1185">Reference proteome</keyword>
<dbReference type="Pfam" id="PF05331">
    <property type="entry name" value="DUF742"/>
    <property type="match status" value="1"/>
</dbReference>
<dbReference type="RefSeq" id="WP_086680759.1">
    <property type="nucleotide sequence ID" value="NZ_FNUJ01000001.1"/>
</dbReference>
<evidence type="ECO:0008006" key="3">
    <source>
        <dbReference type="Google" id="ProtNLM"/>
    </source>
</evidence>
<dbReference type="STRING" id="218821.SAMN05421837_10162"/>
<dbReference type="EMBL" id="FNUJ01000001">
    <property type="protein sequence ID" value="SEF19691.1"/>
    <property type="molecule type" value="Genomic_DNA"/>
</dbReference>
<dbReference type="Proteomes" id="UP000198878">
    <property type="component" value="Unassembled WGS sequence"/>
</dbReference>
<dbReference type="OrthoDB" id="4244884at2"/>
<reference evidence="2" key="1">
    <citation type="submission" date="2016-10" db="EMBL/GenBank/DDBJ databases">
        <authorList>
            <person name="Varghese N."/>
            <person name="Submissions S."/>
        </authorList>
    </citation>
    <scope>NUCLEOTIDE SEQUENCE [LARGE SCALE GENOMIC DNA]</scope>
    <source>
        <strain evidence="2">DSM 44654</strain>
    </source>
</reference>
<dbReference type="PANTHER" id="PTHR36221">
    <property type="entry name" value="DUF742 DOMAIN-CONTAINING PROTEIN"/>
    <property type="match status" value="1"/>
</dbReference>
<dbReference type="PANTHER" id="PTHR36221:SF1">
    <property type="entry name" value="DUF742 DOMAIN-CONTAINING PROTEIN"/>
    <property type="match status" value="1"/>
</dbReference>
<sequence length="130" mass="14173">MIDDPPPGPYGEEPRRSASLARPYAWTEGRTAPAVEIAVEALVETTAAGRAEAGYLGSSALAEVTELCLRPRSLMEIAALLSLPLGVVRVLVADLMQDHLVIVRDTLSDTSTWDERHDLMERVLHGLRDL</sequence>
<proteinExistence type="predicted"/>
<name>A0A1H5Q2M7_9PSEU</name>
<evidence type="ECO:0000313" key="1">
    <source>
        <dbReference type="EMBL" id="SEF19691.1"/>
    </source>
</evidence>
<protein>
    <recommendedName>
        <fullName evidence="3">DUF742 domain-containing protein</fullName>
    </recommendedName>
</protein>
<accession>A0A1H5Q2M7</accession>
<dbReference type="AlphaFoldDB" id="A0A1H5Q2M7"/>
<evidence type="ECO:0000313" key="2">
    <source>
        <dbReference type="Proteomes" id="UP000198878"/>
    </source>
</evidence>
<gene>
    <name evidence="1" type="ORF">SAMN05421837_10162</name>
</gene>
<dbReference type="InterPro" id="IPR007995">
    <property type="entry name" value="DUF742"/>
</dbReference>
<organism evidence="1 2">
    <name type="scientific">Amycolatopsis pretoriensis</name>
    <dbReference type="NCBI Taxonomy" id="218821"/>
    <lineage>
        <taxon>Bacteria</taxon>
        <taxon>Bacillati</taxon>
        <taxon>Actinomycetota</taxon>
        <taxon>Actinomycetes</taxon>
        <taxon>Pseudonocardiales</taxon>
        <taxon>Pseudonocardiaceae</taxon>
        <taxon>Amycolatopsis</taxon>
    </lineage>
</organism>